<evidence type="ECO:0000313" key="6">
    <source>
        <dbReference type="Proteomes" id="UP000593591"/>
    </source>
</evidence>
<gene>
    <name evidence="4" type="ORF">DYE49_07275</name>
    <name evidence="3" type="ORF">HNP77_000364</name>
</gene>
<evidence type="ECO:0000313" key="3">
    <source>
        <dbReference type="EMBL" id="MBB5218020.1"/>
    </source>
</evidence>
<dbReference type="InterPro" id="IPR039315">
    <property type="entry name" value="CheW"/>
</dbReference>
<dbReference type="Gene3D" id="2.30.30.40">
    <property type="entry name" value="SH3 Domains"/>
    <property type="match status" value="1"/>
</dbReference>
<dbReference type="PANTHER" id="PTHR22617:SF23">
    <property type="entry name" value="CHEMOTAXIS PROTEIN CHEW"/>
    <property type="match status" value="1"/>
</dbReference>
<dbReference type="Proteomes" id="UP000578697">
    <property type="component" value="Unassembled WGS sequence"/>
</dbReference>
<evidence type="ECO:0000259" key="2">
    <source>
        <dbReference type="PROSITE" id="PS50851"/>
    </source>
</evidence>
<dbReference type="EMBL" id="CP031517">
    <property type="protein sequence ID" value="QOS40265.1"/>
    <property type="molecule type" value="Genomic_DNA"/>
</dbReference>
<dbReference type="AlphaFoldDB" id="A0A840SBD0"/>
<accession>A0A840SBD0</accession>
<reference evidence="4 6" key="1">
    <citation type="submission" date="2018-08" db="EMBL/GenBank/DDBJ databases">
        <title>The first complete genome of Treponema rectale (CHPAT), a commensal spirochete of the bovine rectum.</title>
        <authorList>
            <person name="Staton G.J."/>
            <person name="Clegg S.R."/>
            <person name="Carter S.D."/>
            <person name="Radford A.D."/>
            <person name="Darby A."/>
            <person name="Hall N."/>
            <person name="Birtles R.J."/>
            <person name="Evans N.J."/>
        </authorList>
    </citation>
    <scope>NUCLEOTIDE SEQUENCE [LARGE SCALE GENOMIC DNA]</scope>
    <source>
        <strain evidence="4 6">CHPA</strain>
    </source>
</reference>
<dbReference type="RefSeq" id="WP_184651456.1">
    <property type="nucleotide sequence ID" value="NZ_JACHFR010000001.1"/>
</dbReference>
<dbReference type="InterPro" id="IPR002545">
    <property type="entry name" value="CheW-lke_dom"/>
</dbReference>
<evidence type="ECO:0000313" key="5">
    <source>
        <dbReference type="Proteomes" id="UP000578697"/>
    </source>
</evidence>
<dbReference type="GO" id="GO:0007165">
    <property type="term" value="P:signal transduction"/>
    <property type="evidence" value="ECO:0007669"/>
    <property type="project" value="InterPro"/>
</dbReference>
<evidence type="ECO:0000313" key="4">
    <source>
        <dbReference type="EMBL" id="QOS40265.1"/>
    </source>
</evidence>
<dbReference type="GO" id="GO:0006935">
    <property type="term" value="P:chemotaxis"/>
    <property type="evidence" value="ECO:0007669"/>
    <property type="project" value="InterPro"/>
</dbReference>
<dbReference type="PROSITE" id="PS50851">
    <property type="entry name" value="CHEW"/>
    <property type="match status" value="1"/>
</dbReference>
<reference evidence="3 5" key="2">
    <citation type="submission" date="2020-08" db="EMBL/GenBank/DDBJ databases">
        <title>Genomic Encyclopedia of Type Strains, Phase IV (KMG-IV): sequencing the most valuable type-strain genomes for metagenomic binning, comparative biology and taxonomic classification.</title>
        <authorList>
            <person name="Goeker M."/>
        </authorList>
    </citation>
    <scope>NUCLEOTIDE SEQUENCE [LARGE SCALE GENOMIC DNA]</scope>
    <source>
        <strain evidence="3 5">DSM 103679</strain>
    </source>
</reference>
<feature type="region of interest" description="Disordered" evidence="1">
    <location>
        <begin position="1"/>
        <end position="21"/>
    </location>
</feature>
<dbReference type="GO" id="GO:0005829">
    <property type="term" value="C:cytosol"/>
    <property type="evidence" value="ECO:0007669"/>
    <property type="project" value="TreeGrafter"/>
</dbReference>
<sequence>MDEDILKTIEENDTVSQEENTADEKHRTWLIFDAGNRTYAADATKVREILRNDEIFPVPFVPKYIKGVINYYGRPYAAVDFSLFQNDEQQNSKLFLILNDENDVAIQISDVREFQTLKEDYLQTIARTAESAYFSNAIDYDDGIQHLAVPVLNFESITARIRQDFENE</sequence>
<dbReference type="Proteomes" id="UP000593591">
    <property type="component" value="Chromosome"/>
</dbReference>
<dbReference type="KEGG" id="trc:DYE49_07275"/>
<dbReference type="Pfam" id="PF01584">
    <property type="entry name" value="CheW"/>
    <property type="match status" value="1"/>
</dbReference>
<dbReference type="InterPro" id="IPR036061">
    <property type="entry name" value="CheW-like_dom_sf"/>
</dbReference>
<protein>
    <submittedName>
        <fullName evidence="4">Chemotaxis protein CheW</fullName>
    </submittedName>
    <submittedName>
        <fullName evidence="3">Chemotaxis signal transduction protein</fullName>
    </submittedName>
</protein>
<feature type="compositionally biased region" description="Basic and acidic residues" evidence="1">
    <location>
        <begin position="1"/>
        <end position="10"/>
    </location>
</feature>
<keyword evidence="5" id="KW-1185">Reference proteome</keyword>
<dbReference type="SMART" id="SM00260">
    <property type="entry name" value="CheW"/>
    <property type="match status" value="1"/>
</dbReference>
<dbReference type="Gene3D" id="2.40.50.180">
    <property type="entry name" value="CheA-289, Domain 4"/>
    <property type="match status" value="1"/>
</dbReference>
<dbReference type="SUPFAM" id="SSF50341">
    <property type="entry name" value="CheW-like"/>
    <property type="match status" value="1"/>
</dbReference>
<dbReference type="EMBL" id="JACHFR010000001">
    <property type="protein sequence ID" value="MBB5218020.1"/>
    <property type="molecule type" value="Genomic_DNA"/>
</dbReference>
<name>A0A840SBD0_9SPIR</name>
<evidence type="ECO:0000256" key="1">
    <source>
        <dbReference type="SAM" id="MobiDB-lite"/>
    </source>
</evidence>
<feature type="domain" description="CheW-like" evidence="2">
    <location>
        <begin position="26"/>
        <end position="163"/>
    </location>
</feature>
<proteinExistence type="predicted"/>
<dbReference type="PANTHER" id="PTHR22617">
    <property type="entry name" value="CHEMOTAXIS SENSOR HISTIDINE KINASE-RELATED"/>
    <property type="match status" value="1"/>
</dbReference>
<organism evidence="3 5">
    <name type="scientific">Treponema rectale</name>
    <dbReference type="NCBI Taxonomy" id="744512"/>
    <lineage>
        <taxon>Bacteria</taxon>
        <taxon>Pseudomonadati</taxon>
        <taxon>Spirochaetota</taxon>
        <taxon>Spirochaetia</taxon>
        <taxon>Spirochaetales</taxon>
        <taxon>Treponemataceae</taxon>
        <taxon>Treponema</taxon>
    </lineage>
</organism>